<feature type="compositionally biased region" description="Low complexity" evidence="2">
    <location>
        <begin position="755"/>
        <end position="770"/>
    </location>
</feature>
<dbReference type="AlphaFoldDB" id="D6Z5J6"/>
<gene>
    <name evidence="4" type="ordered locus">DaAHT2_2059</name>
</gene>
<feature type="transmembrane region" description="Helical" evidence="3">
    <location>
        <begin position="528"/>
        <end position="546"/>
    </location>
</feature>
<dbReference type="STRING" id="589865.DaAHT2_2059"/>
<name>D6Z5J6_DESAT</name>
<feature type="transmembrane region" description="Helical" evidence="3">
    <location>
        <begin position="449"/>
        <end position="471"/>
    </location>
</feature>
<feature type="transmembrane region" description="Helical" evidence="3">
    <location>
        <begin position="420"/>
        <end position="442"/>
    </location>
</feature>
<proteinExistence type="predicted"/>
<evidence type="ECO:0000256" key="3">
    <source>
        <dbReference type="SAM" id="Phobius"/>
    </source>
</evidence>
<sequence>MSRVHEIAFKLAGQVGQGFNNAFTSANGHVSRLDERLRGMNQQARRVDAFQNLEREVSSTGVELMQARTEVSRLGQEMQATTKPSTELRRSFSEAQKRVSRLEKSLQSKNQRLADSRAELGRAGINTANLAREHQQLQRQIQATQMRMQGFQRIAGSGLQRNLQQTGAEAMRLGRRVATLGGAAAAGIFGLAYSTAKFGDHAAKTSTALGMNAEAYMELSYAGGLAGVSADKLDSSLTAMTRRVSQAAAGSGEARNALEEMGISAQWLNQLSPERQLEELADAFKHVENENDRARLAMDLFSRQGVGMVNMLKDGSAALRETRAEGRRSGAVLGKEARKDAVSFMDSLQKVTKTASGVRHMFGARLMPVVTNVMEKMSSYFEDNTEKFQRFADIFAQKVSSAIPKLMEISRNIYTATSRVAGFAIGITNAIGGVHRLAYILALAFSAKLIIGIVKTIHSLVMVVSGIRWVIAATRKLHAASLTTIALNKAKAAGAIAYAGAQRMAALATKGWTTAQWLLNAAMTANPIGMAVAGAAALAAGAYLLIRNWKKVSAFFVRLPGISHLIEQFQRVRDWLHNLSLFDSGAALVVSLVRGIVSRARAPVDAVRNIVSNARDLLPFSDAKSGPLSNLSKSGPALMQTIAAGIKGKEIHDRVAATIGQAKKAIPAALAVGLAITPIAAPAAASQVPAMQAHYQVEPPQVPRLPDLAAAARWQAQAPDLPRLQGLQARARYQAETPQAPRLPDVASGTGGRGLNRLLGELTGPGGAATAPASVHNTITININATGATEPSAAIRNAGRDVARQAVQAIEEHWQRQRRLSYD</sequence>
<reference evidence="5" key="1">
    <citation type="submission" date="2010-02" db="EMBL/GenBank/DDBJ databases">
        <title>Complete sequence of Desulfurivibrio alkaliphilus AHT2.</title>
        <authorList>
            <consortium name="US DOE Joint Genome Institute"/>
            <person name="Pitluck S."/>
            <person name="Chertkov O."/>
            <person name="Detter J.C."/>
            <person name="Han C."/>
            <person name="Tapia R."/>
            <person name="Larimer F."/>
            <person name="Land M."/>
            <person name="Hauser L."/>
            <person name="Kyrpides N."/>
            <person name="Mikhailova N."/>
            <person name="Sorokin D.Y."/>
            <person name="Muyzer G."/>
            <person name="Woyke T."/>
        </authorList>
    </citation>
    <scope>NUCLEOTIDE SEQUENCE [LARGE SCALE GENOMIC DNA]</scope>
    <source>
        <strain evidence="5">DSM 19089 / UNIQEM U267 / AHT2</strain>
    </source>
</reference>
<accession>D6Z5J6</accession>
<keyword evidence="3" id="KW-1133">Transmembrane helix</keyword>
<dbReference type="KEGG" id="dak:DaAHT2_2059"/>
<feature type="region of interest" description="Disordered" evidence="2">
    <location>
        <begin position="734"/>
        <end position="770"/>
    </location>
</feature>
<keyword evidence="5" id="KW-1185">Reference proteome</keyword>
<keyword evidence="3" id="KW-0472">Membrane</keyword>
<dbReference type="EMBL" id="CP001940">
    <property type="protein sequence ID" value="ADH86733.1"/>
    <property type="molecule type" value="Genomic_DNA"/>
</dbReference>
<organism evidence="4 5">
    <name type="scientific">Desulfurivibrio alkaliphilus (strain DSM 19089 / UNIQEM U267 / AHT2)</name>
    <dbReference type="NCBI Taxonomy" id="589865"/>
    <lineage>
        <taxon>Bacteria</taxon>
        <taxon>Pseudomonadati</taxon>
        <taxon>Thermodesulfobacteriota</taxon>
        <taxon>Desulfobulbia</taxon>
        <taxon>Desulfobulbales</taxon>
        <taxon>Desulfobulbaceae</taxon>
        <taxon>Desulfurivibrio</taxon>
    </lineage>
</organism>
<evidence type="ECO:0000313" key="4">
    <source>
        <dbReference type="EMBL" id="ADH86733.1"/>
    </source>
</evidence>
<dbReference type="eggNOG" id="COG5283">
    <property type="taxonomic scope" value="Bacteria"/>
</dbReference>
<dbReference type="Proteomes" id="UP000001508">
    <property type="component" value="Chromosome"/>
</dbReference>
<feature type="coiled-coil region" evidence="1">
    <location>
        <begin position="92"/>
        <end position="154"/>
    </location>
</feature>
<evidence type="ECO:0000256" key="1">
    <source>
        <dbReference type="SAM" id="Coils"/>
    </source>
</evidence>
<dbReference type="InParanoid" id="D6Z5J6"/>
<protein>
    <submittedName>
        <fullName evidence="4">Phage tail tape measure protein, TP901 family</fullName>
    </submittedName>
</protein>
<keyword evidence="1" id="KW-0175">Coiled coil</keyword>
<dbReference type="HOGENOM" id="CLU_348040_0_0_7"/>
<evidence type="ECO:0000256" key="2">
    <source>
        <dbReference type="SAM" id="MobiDB-lite"/>
    </source>
</evidence>
<dbReference type="OrthoDB" id="9780715at2"/>
<keyword evidence="3" id="KW-0812">Transmembrane</keyword>
<dbReference type="RefSeq" id="WP_013164252.1">
    <property type="nucleotide sequence ID" value="NC_014216.1"/>
</dbReference>
<evidence type="ECO:0000313" key="5">
    <source>
        <dbReference type="Proteomes" id="UP000001508"/>
    </source>
</evidence>